<dbReference type="Proteomes" id="UP000229554">
    <property type="component" value="Unassembled WGS sequence"/>
</dbReference>
<dbReference type="EMBL" id="PFED01000161">
    <property type="protein sequence ID" value="PJE62622.1"/>
    <property type="molecule type" value="Genomic_DNA"/>
</dbReference>
<protein>
    <submittedName>
        <fullName evidence="1">Uncharacterized protein</fullName>
    </submittedName>
</protein>
<reference evidence="2" key="1">
    <citation type="submission" date="2017-09" db="EMBL/GenBank/DDBJ databases">
        <title>Depth-based differentiation of microbial function through sediment-hosted aquifers and enrichment of novel symbionts in the deep terrestrial subsurface.</title>
        <authorList>
            <person name="Probst A.J."/>
            <person name="Ladd B."/>
            <person name="Jarett J.K."/>
            <person name="Geller-Mcgrath D.E."/>
            <person name="Sieber C.M.K."/>
            <person name="Emerson J.B."/>
            <person name="Anantharaman K."/>
            <person name="Thomas B.C."/>
            <person name="Malmstrom R."/>
            <person name="Stieglmeier M."/>
            <person name="Klingl A."/>
            <person name="Woyke T."/>
            <person name="Ryan C.M."/>
            <person name="Banfield J.F."/>
        </authorList>
    </citation>
    <scope>NUCLEOTIDE SEQUENCE [LARGE SCALE GENOMIC DNA]</scope>
</reference>
<accession>A0A2M8KRT1</accession>
<name>A0A2M8KRT1_9BACT</name>
<organism evidence="1 2">
    <name type="scientific">Candidatus Roizmanbacteria bacterium CG10_big_fil_rev_8_21_14_0_10_39_6</name>
    <dbReference type="NCBI Taxonomy" id="1974853"/>
    <lineage>
        <taxon>Bacteria</taxon>
        <taxon>Candidatus Roizmaniibacteriota</taxon>
    </lineage>
</organism>
<proteinExistence type="predicted"/>
<sequence length="109" mass="12001">MIDTPVKTVQKNVQITNTPQALVRYKLPCGFFFSVPKNISAHIASTSATITFGKNTLNISCVPIDAKISSESAFYKNIVQNSAVTVQGEKTLFDLIESGFDPRYVKTVR</sequence>
<gene>
    <name evidence="1" type="ORF">COU88_04015</name>
</gene>
<evidence type="ECO:0000313" key="2">
    <source>
        <dbReference type="Proteomes" id="UP000229554"/>
    </source>
</evidence>
<comment type="caution">
    <text evidence="1">The sequence shown here is derived from an EMBL/GenBank/DDBJ whole genome shotgun (WGS) entry which is preliminary data.</text>
</comment>
<evidence type="ECO:0000313" key="1">
    <source>
        <dbReference type="EMBL" id="PJE62622.1"/>
    </source>
</evidence>
<dbReference type="AlphaFoldDB" id="A0A2M8KRT1"/>